<evidence type="ECO:0000313" key="1">
    <source>
        <dbReference type="EMBL" id="SEB77195.1"/>
    </source>
</evidence>
<name>A0A1H4M3W5_9NOCA</name>
<proteinExistence type="predicted"/>
<dbReference type="OrthoDB" id="4919083at2"/>
<dbReference type="Proteomes" id="UP000183561">
    <property type="component" value="Unassembled WGS sequence"/>
</dbReference>
<dbReference type="EMBL" id="FNSV01000005">
    <property type="protein sequence ID" value="SEB77195.1"/>
    <property type="molecule type" value="Genomic_DNA"/>
</dbReference>
<dbReference type="AlphaFoldDB" id="A0A1H4M3W5"/>
<gene>
    <name evidence="1" type="ORF">SAMN04490239_1596</name>
</gene>
<evidence type="ECO:0000313" key="2">
    <source>
        <dbReference type="Proteomes" id="UP000183561"/>
    </source>
</evidence>
<reference evidence="2" key="1">
    <citation type="submission" date="2016-10" db="EMBL/GenBank/DDBJ databases">
        <authorList>
            <person name="Varghese N."/>
            <person name="Submissions S."/>
        </authorList>
    </citation>
    <scope>NUCLEOTIDE SEQUENCE [LARGE SCALE GENOMIC DNA]</scope>
    <source>
        <strain evidence="2">DSM 44498</strain>
    </source>
</reference>
<sequence length="341" mass="37600">MNGSHFQSYDHALGPRNGRYFGCGYKRVEHSLSDISIERSMEVGARYSAAATLRYPSDWSKKSSKELVPHVSSIDTLVLAATICELAIVYTRDLNDTEAGQIWVRRATVRCGTRPHEDLQNIPVEAVVEGVTEDEPDANTVQTSFSFQVGELKGTLVLVHPPGSGPLAVPGVDRFRSSHHVHRGPGKHFYLDGFKDRTLSGRDIVVSADNTSITGQHRIDHEASGQYYGAESGYPGSISLIDMMLGAAQLAQILLYTADSLDRSNSNTLWMRKLELTAESPIRPTDGDFAGTAEIRRSNVVERAGHRWRSVEIAGREFQGVTGSFLLCHQLPARRERAAHE</sequence>
<keyword evidence="2" id="KW-1185">Reference proteome</keyword>
<dbReference type="Pfam" id="PF05655">
    <property type="entry name" value="AvrD"/>
    <property type="match status" value="1"/>
</dbReference>
<protein>
    <submittedName>
        <fullName evidence="1">Avirulence D protein (AvrD)</fullName>
    </submittedName>
</protein>
<dbReference type="InterPro" id="IPR008799">
    <property type="entry name" value="Pseudomon_AvrD"/>
</dbReference>
<accession>A0A1H4M3W5</accession>
<organism evidence="1 2">
    <name type="scientific">Rhodococcus koreensis</name>
    <dbReference type="NCBI Taxonomy" id="99653"/>
    <lineage>
        <taxon>Bacteria</taxon>
        <taxon>Bacillati</taxon>
        <taxon>Actinomycetota</taxon>
        <taxon>Actinomycetes</taxon>
        <taxon>Mycobacteriales</taxon>
        <taxon>Nocardiaceae</taxon>
        <taxon>Rhodococcus</taxon>
    </lineage>
</organism>
<dbReference type="RefSeq" id="WP_072949993.1">
    <property type="nucleotide sequence ID" value="NZ_FNSV01000005.1"/>
</dbReference>